<dbReference type="EMBL" id="MU842926">
    <property type="protein sequence ID" value="KAK2025905.1"/>
    <property type="molecule type" value="Genomic_DNA"/>
</dbReference>
<dbReference type="PANTHER" id="PTHR46082:SF11">
    <property type="entry name" value="AAA+ ATPASE DOMAIN-CONTAINING PROTEIN-RELATED"/>
    <property type="match status" value="1"/>
</dbReference>
<protein>
    <submittedName>
        <fullName evidence="3">Purine and uridine phosphorylase</fullName>
    </submittedName>
</protein>
<name>A0AAD9M1G7_9PEZI</name>
<dbReference type="SUPFAM" id="SSF53167">
    <property type="entry name" value="Purine and uridine phosphorylases"/>
    <property type="match status" value="1"/>
</dbReference>
<accession>A0AAD9M1G7</accession>
<comment type="caution">
    <text evidence="3">The sequence shown here is derived from an EMBL/GenBank/DDBJ whole genome shotgun (WGS) entry which is preliminary data.</text>
</comment>
<dbReference type="GO" id="GO:0003824">
    <property type="term" value="F:catalytic activity"/>
    <property type="evidence" value="ECO:0007669"/>
    <property type="project" value="InterPro"/>
</dbReference>
<evidence type="ECO:0000256" key="1">
    <source>
        <dbReference type="ARBA" id="ARBA00022737"/>
    </source>
</evidence>
<evidence type="ECO:0000313" key="3">
    <source>
        <dbReference type="EMBL" id="KAK2025905.1"/>
    </source>
</evidence>
<dbReference type="SUPFAM" id="SSF52540">
    <property type="entry name" value="P-loop containing nucleoside triphosphate hydrolases"/>
    <property type="match status" value="1"/>
</dbReference>
<reference evidence="3" key="1">
    <citation type="submission" date="2021-06" db="EMBL/GenBank/DDBJ databases">
        <title>Comparative genomics, transcriptomics and evolutionary studies reveal genomic signatures of adaptation to plant cell wall in hemibiotrophic fungi.</title>
        <authorList>
            <consortium name="DOE Joint Genome Institute"/>
            <person name="Baroncelli R."/>
            <person name="Diaz J.F."/>
            <person name="Benocci T."/>
            <person name="Peng M."/>
            <person name="Battaglia E."/>
            <person name="Haridas S."/>
            <person name="Andreopoulos W."/>
            <person name="Labutti K."/>
            <person name="Pangilinan J."/>
            <person name="Floch G.L."/>
            <person name="Makela M.R."/>
            <person name="Henrissat B."/>
            <person name="Grigoriev I.V."/>
            <person name="Crouch J.A."/>
            <person name="De Vries R.P."/>
            <person name="Sukno S.A."/>
            <person name="Thon M.R."/>
        </authorList>
    </citation>
    <scope>NUCLEOTIDE SEQUENCE</scope>
    <source>
        <strain evidence="3">MAFF235873</strain>
    </source>
</reference>
<dbReference type="PANTHER" id="PTHR46082">
    <property type="entry name" value="ATP/GTP-BINDING PROTEIN-RELATED"/>
    <property type="match status" value="1"/>
</dbReference>
<dbReference type="Gene3D" id="3.40.50.1580">
    <property type="entry name" value="Nucleoside phosphorylase domain"/>
    <property type="match status" value="1"/>
</dbReference>
<dbReference type="Proteomes" id="UP001232148">
    <property type="component" value="Unassembled WGS sequence"/>
</dbReference>
<evidence type="ECO:0000259" key="2">
    <source>
        <dbReference type="PROSITE" id="PS50837"/>
    </source>
</evidence>
<feature type="domain" description="NACHT" evidence="2">
    <location>
        <begin position="408"/>
        <end position="546"/>
    </location>
</feature>
<evidence type="ECO:0000313" key="4">
    <source>
        <dbReference type="Proteomes" id="UP001232148"/>
    </source>
</evidence>
<dbReference type="InterPro" id="IPR027417">
    <property type="entry name" value="P-loop_NTPase"/>
</dbReference>
<dbReference type="PROSITE" id="PS50837">
    <property type="entry name" value="NACHT"/>
    <property type="match status" value="1"/>
</dbReference>
<organism evidence="3 4">
    <name type="scientific">Colletotrichum zoysiae</name>
    <dbReference type="NCBI Taxonomy" id="1216348"/>
    <lineage>
        <taxon>Eukaryota</taxon>
        <taxon>Fungi</taxon>
        <taxon>Dikarya</taxon>
        <taxon>Ascomycota</taxon>
        <taxon>Pezizomycotina</taxon>
        <taxon>Sordariomycetes</taxon>
        <taxon>Hypocreomycetidae</taxon>
        <taxon>Glomerellales</taxon>
        <taxon>Glomerellaceae</taxon>
        <taxon>Colletotrichum</taxon>
        <taxon>Colletotrichum graminicola species complex</taxon>
    </lineage>
</organism>
<dbReference type="InterPro" id="IPR007111">
    <property type="entry name" value="NACHT_NTPase"/>
</dbReference>
<sequence length="663" mass="73808">MTQNMSSPDDYTVGWICAITTEFVAAQVFLDEKHNPAPVDPQDGNHYALGSMSGHNVVIAVLPQGEYGTNSAAVVARDMLRSFPNVRVGLMVGIGGGAPTNKHDIRLGDIVVSCPRDGKGGVLQYDHGKTIQSQAFQQTGFLNQPPQVLRTAVAGLEAMYEIDGHQLDEHIASVLRNKPRLRKKYSRPQPSSDRLYKSGIVHPRDTDDGCSHVCSNDPSALVLRHERDGDEDDDPAIHFGLVASANQLMKDALVRDRLAAENDVLCFEMEAAGLMNHFPCLVIRGICDYSDSHKNNEWQGFAAMAAAAYAKDLLKQISVSRIEGETRIEEVLKSLEGNIINIQSTSNQIASTVKSMKSDSHVTQIKKWLSPPDTTTNVNHAMEIQLEGTCNWFLESPIFEEWKSGSRRHLWLNGMPGGGKTVLCAKVLHHLQNMDDCVTLNFFFDFSDTGKQKMDDLLRSLIFQLYKHGGEAASELDGLFHSQQGQPGTTTLANTLHNMLKKSKKVCIVLDALDECDMRDKLLVWMQSIVSNPGFDHVQLLATSRPEEEFRRSIPIWIGEESCRQLDKESVAADIRCFIEHRLQNSPEFNKWSSYSSVLKMIRDEVGGKADGMYGYCPKYFLLDETLLTYQTGSDGQLANSIVLKRAWTAKESKQLSNLFLEV</sequence>
<dbReference type="Pfam" id="PF24883">
    <property type="entry name" value="NPHP3_N"/>
    <property type="match status" value="1"/>
</dbReference>
<dbReference type="InterPro" id="IPR053137">
    <property type="entry name" value="NLR-like"/>
</dbReference>
<dbReference type="InterPro" id="IPR056884">
    <property type="entry name" value="NPHP3-like_N"/>
</dbReference>
<dbReference type="Gene3D" id="3.40.50.300">
    <property type="entry name" value="P-loop containing nucleotide triphosphate hydrolases"/>
    <property type="match status" value="1"/>
</dbReference>
<dbReference type="InterPro" id="IPR035994">
    <property type="entry name" value="Nucleoside_phosphorylase_sf"/>
</dbReference>
<dbReference type="GO" id="GO:0009116">
    <property type="term" value="P:nucleoside metabolic process"/>
    <property type="evidence" value="ECO:0007669"/>
    <property type="project" value="InterPro"/>
</dbReference>
<gene>
    <name evidence="3" type="ORF">LX32DRAFT_696027</name>
</gene>
<proteinExistence type="predicted"/>
<dbReference type="AlphaFoldDB" id="A0AAD9M1G7"/>
<keyword evidence="4" id="KW-1185">Reference proteome</keyword>
<keyword evidence="1" id="KW-0677">Repeat</keyword>